<evidence type="ECO:0000313" key="3">
    <source>
        <dbReference type="WBParaSite" id="nRc.2.0.1.t35635-RA"/>
    </source>
</evidence>
<dbReference type="Proteomes" id="UP000887565">
    <property type="component" value="Unplaced"/>
</dbReference>
<feature type="region of interest" description="Disordered" evidence="1">
    <location>
        <begin position="21"/>
        <end position="63"/>
    </location>
</feature>
<accession>A0A915KB95</accession>
<evidence type="ECO:0000256" key="1">
    <source>
        <dbReference type="SAM" id="MobiDB-lite"/>
    </source>
</evidence>
<feature type="compositionally biased region" description="Basic and acidic residues" evidence="1">
    <location>
        <begin position="36"/>
        <end position="47"/>
    </location>
</feature>
<keyword evidence="2" id="KW-1185">Reference proteome</keyword>
<name>A0A915KB95_ROMCU</name>
<proteinExistence type="predicted"/>
<reference evidence="3" key="1">
    <citation type="submission" date="2022-11" db="UniProtKB">
        <authorList>
            <consortium name="WormBaseParasite"/>
        </authorList>
    </citation>
    <scope>IDENTIFICATION</scope>
</reference>
<evidence type="ECO:0000313" key="2">
    <source>
        <dbReference type="Proteomes" id="UP000887565"/>
    </source>
</evidence>
<protein>
    <submittedName>
        <fullName evidence="3">Uncharacterized protein</fullName>
    </submittedName>
</protein>
<dbReference type="AlphaFoldDB" id="A0A915KB95"/>
<dbReference type="WBParaSite" id="nRc.2.0.1.t35635-RA">
    <property type="protein sequence ID" value="nRc.2.0.1.t35635-RA"/>
    <property type="gene ID" value="nRc.2.0.1.g35635"/>
</dbReference>
<sequence length="81" mass="8913">MTQKSSSDDDNLLLLVSNDLLSEEDSTEPGTCQESSLEKSLGKRIEKSNPQLPTPSGRIVLTKDTFDDGGKINKDINFQEI</sequence>
<organism evidence="2 3">
    <name type="scientific">Romanomermis culicivorax</name>
    <name type="common">Nematode worm</name>
    <dbReference type="NCBI Taxonomy" id="13658"/>
    <lineage>
        <taxon>Eukaryota</taxon>
        <taxon>Metazoa</taxon>
        <taxon>Ecdysozoa</taxon>
        <taxon>Nematoda</taxon>
        <taxon>Enoplea</taxon>
        <taxon>Dorylaimia</taxon>
        <taxon>Mermithida</taxon>
        <taxon>Mermithoidea</taxon>
        <taxon>Mermithidae</taxon>
        <taxon>Romanomermis</taxon>
    </lineage>
</organism>